<dbReference type="EMBL" id="JACEFO010001910">
    <property type="protein sequence ID" value="KAF8694231.1"/>
    <property type="molecule type" value="Genomic_DNA"/>
</dbReference>
<evidence type="ECO:0000313" key="3">
    <source>
        <dbReference type="Proteomes" id="UP000636709"/>
    </source>
</evidence>
<keyword evidence="3" id="KW-1185">Reference proteome</keyword>
<accession>A0A835EJ91</accession>
<organism evidence="2 3">
    <name type="scientific">Digitaria exilis</name>
    <dbReference type="NCBI Taxonomy" id="1010633"/>
    <lineage>
        <taxon>Eukaryota</taxon>
        <taxon>Viridiplantae</taxon>
        <taxon>Streptophyta</taxon>
        <taxon>Embryophyta</taxon>
        <taxon>Tracheophyta</taxon>
        <taxon>Spermatophyta</taxon>
        <taxon>Magnoliopsida</taxon>
        <taxon>Liliopsida</taxon>
        <taxon>Poales</taxon>
        <taxon>Poaceae</taxon>
        <taxon>PACMAD clade</taxon>
        <taxon>Panicoideae</taxon>
        <taxon>Panicodae</taxon>
        <taxon>Paniceae</taxon>
        <taxon>Anthephorinae</taxon>
        <taxon>Digitaria</taxon>
    </lineage>
</organism>
<dbReference type="Proteomes" id="UP000636709">
    <property type="component" value="Unassembled WGS sequence"/>
</dbReference>
<gene>
    <name evidence="2" type="ORF">HU200_038365</name>
</gene>
<dbReference type="OrthoDB" id="690751at2759"/>
<reference evidence="2" key="1">
    <citation type="submission" date="2020-07" db="EMBL/GenBank/DDBJ databases">
        <title>Genome sequence and genetic diversity analysis of an under-domesticated orphan crop, white fonio (Digitaria exilis).</title>
        <authorList>
            <person name="Bennetzen J.L."/>
            <person name="Chen S."/>
            <person name="Ma X."/>
            <person name="Wang X."/>
            <person name="Yssel A.E.J."/>
            <person name="Chaluvadi S.R."/>
            <person name="Johnson M."/>
            <person name="Gangashetty P."/>
            <person name="Hamidou F."/>
            <person name="Sanogo M.D."/>
            <person name="Zwaenepoel A."/>
            <person name="Wallace J."/>
            <person name="Van De Peer Y."/>
            <person name="Van Deynze A."/>
        </authorList>
    </citation>
    <scope>NUCLEOTIDE SEQUENCE</scope>
    <source>
        <tissue evidence="2">Leaves</tissue>
    </source>
</reference>
<proteinExistence type="predicted"/>
<dbReference type="AlphaFoldDB" id="A0A835EJ91"/>
<evidence type="ECO:0000313" key="2">
    <source>
        <dbReference type="EMBL" id="KAF8694231.1"/>
    </source>
</evidence>
<feature type="region of interest" description="Disordered" evidence="1">
    <location>
        <begin position="20"/>
        <end position="123"/>
    </location>
</feature>
<feature type="compositionally biased region" description="Pro residues" evidence="1">
    <location>
        <begin position="25"/>
        <end position="35"/>
    </location>
</feature>
<protein>
    <submittedName>
        <fullName evidence="2">Uncharacterized protein</fullName>
    </submittedName>
</protein>
<evidence type="ECO:0000256" key="1">
    <source>
        <dbReference type="SAM" id="MobiDB-lite"/>
    </source>
</evidence>
<feature type="compositionally biased region" description="Basic residues" evidence="1">
    <location>
        <begin position="58"/>
        <end position="69"/>
    </location>
</feature>
<sequence>MSAIPPPAPAPATPTVVAATSTPVYAPPPPAPPASPASSAARPPGGTPLPPTSPSSKACRRRQAKLSRPSRRDVQDPRGTPGPGPRGSRRPGRVHLRDLASRGILPTPATLQSSPPPPPAGSGRSLGSLFLDSCLRDFSSPVVKPLSPSSPMARPVVLWAVHSISPRVVRARSVAAVLTFWFSIPSQRFAVRARGPGVFSFSVACPAVAAAILRLGALLDRGIGFRLLASKKVARQQAFFQNPLLPPRAATDRAPRPAWPAASQGSKAGLYGEARPSPASPASIVSVSRSARVGDCAAPGALRGTPPACSGALAPVPCPALDRPRHVGLMAAACQPTPAAGDVRLPPSPRLGPSAPSTSPSWGHLPPSASTNAPAALLGEGEFIPAASSAPPPAMDATVLREALPALFSHCLDADVTVAEVMAAGGLGPADLQPRLSTPATSELVLLHDALHATAPQPRPDTRWLKGCRSNDAKAGDFYAALRTPLGAPPLADINWDSFAPKKVKVFF</sequence>
<feature type="region of interest" description="Disordered" evidence="1">
    <location>
        <begin position="250"/>
        <end position="273"/>
    </location>
</feature>
<feature type="region of interest" description="Disordered" evidence="1">
    <location>
        <begin position="339"/>
        <end position="370"/>
    </location>
</feature>
<name>A0A835EJ91_9POAL</name>
<comment type="caution">
    <text evidence="2">The sequence shown here is derived from an EMBL/GenBank/DDBJ whole genome shotgun (WGS) entry which is preliminary data.</text>
</comment>